<dbReference type="PRINTS" id="PR00039">
    <property type="entry name" value="HTHLYSR"/>
</dbReference>
<dbReference type="RefSeq" id="WP_328015469.1">
    <property type="nucleotide sequence ID" value="NZ_JARTFS010000012.1"/>
</dbReference>
<keyword evidence="7" id="KW-1185">Reference proteome</keyword>
<dbReference type="PROSITE" id="PS50931">
    <property type="entry name" value="HTH_LYSR"/>
    <property type="match status" value="1"/>
</dbReference>
<dbReference type="EMBL" id="JARTFS010000012">
    <property type="protein sequence ID" value="MED4402601.1"/>
    <property type="molecule type" value="Genomic_DNA"/>
</dbReference>
<evidence type="ECO:0000259" key="5">
    <source>
        <dbReference type="PROSITE" id="PS50931"/>
    </source>
</evidence>
<dbReference type="Proteomes" id="UP001342826">
    <property type="component" value="Unassembled WGS sequence"/>
</dbReference>
<protein>
    <submittedName>
        <fullName evidence="6">LysR family transcriptional regulator</fullName>
    </submittedName>
</protein>
<organism evidence="6 7">
    <name type="scientific">Metabacillus fastidiosus</name>
    <dbReference type="NCBI Taxonomy" id="1458"/>
    <lineage>
        <taxon>Bacteria</taxon>
        <taxon>Bacillati</taxon>
        <taxon>Bacillota</taxon>
        <taxon>Bacilli</taxon>
        <taxon>Bacillales</taxon>
        <taxon>Bacillaceae</taxon>
        <taxon>Metabacillus</taxon>
    </lineage>
</organism>
<keyword evidence="4" id="KW-0804">Transcription</keyword>
<keyword evidence="2" id="KW-0805">Transcription regulation</keyword>
<dbReference type="InterPro" id="IPR005119">
    <property type="entry name" value="LysR_subst-bd"/>
</dbReference>
<sequence length="295" mass="33471">MEFKDLQVFQMVAETGNITRAAKELNYVQSNVTSRIQKLETELNTPLFNRHNRGMILTPEGKKLLHYSEKILLLMSETKKVVQSSGTPCGKLEIGSVETVIKLPVILSAYNKKYENVDLSLESGVTEKLQEKVLNYQLDGAFVTEAGQHPSLVHHNVFQEELVLISDRTLTSLEQLKNKPFLVFSEGCGYRAKLNEWLKDERITPMKMMEFGTFETILGSVIAGLGITFVPKLSVAHLEESGLIHCHSIPDKYSKINTIFIRRKDTYLTPTVKAFIETIELCKDEIVYPLSIIKY</sequence>
<feature type="domain" description="HTH lysR-type" evidence="5">
    <location>
        <begin position="1"/>
        <end position="58"/>
    </location>
</feature>
<accession>A0ABU6NZY8</accession>
<evidence type="ECO:0000313" key="7">
    <source>
        <dbReference type="Proteomes" id="UP001342826"/>
    </source>
</evidence>
<dbReference type="InterPro" id="IPR036388">
    <property type="entry name" value="WH-like_DNA-bd_sf"/>
</dbReference>
<dbReference type="PANTHER" id="PTHR30126:SF40">
    <property type="entry name" value="HTH-TYPE TRANSCRIPTIONAL REGULATOR GLTR"/>
    <property type="match status" value="1"/>
</dbReference>
<keyword evidence="3" id="KW-0238">DNA-binding</keyword>
<gene>
    <name evidence="6" type="ORF">P9271_14885</name>
</gene>
<dbReference type="Pfam" id="PF00126">
    <property type="entry name" value="HTH_1"/>
    <property type="match status" value="1"/>
</dbReference>
<comment type="caution">
    <text evidence="6">The sequence shown here is derived from an EMBL/GenBank/DDBJ whole genome shotgun (WGS) entry which is preliminary data.</text>
</comment>
<evidence type="ECO:0000256" key="1">
    <source>
        <dbReference type="ARBA" id="ARBA00009437"/>
    </source>
</evidence>
<evidence type="ECO:0000256" key="3">
    <source>
        <dbReference type="ARBA" id="ARBA00023125"/>
    </source>
</evidence>
<dbReference type="SUPFAM" id="SSF46785">
    <property type="entry name" value="Winged helix' DNA-binding domain"/>
    <property type="match status" value="1"/>
</dbReference>
<dbReference type="Gene3D" id="3.40.190.290">
    <property type="match status" value="1"/>
</dbReference>
<dbReference type="PANTHER" id="PTHR30126">
    <property type="entry name" value="HTH-TYPE TRANSCRIPTIONAL REGULATOR"/>
    <property type="match status" value="1"/>
</dbReference>
<comment type="similarity">
    <text evidence="1">Belongs to the LysR transcriptional regulatory family.</text>
</comment>
<dbReference type="Gene3D" id="1.10.10.10">
    <property type="entry name" value="Winged helix-like DNA-binding domain superfamily/Winged helix DNA-binding domain"/>
    <property type="match status" value="1"/>
</dbReference>
<dbReference type="InterPro" id="IPR000847">
    <property type="entry name" value="LysR_HTH_N"/>
</dbReference>
<evidence type="ECO:0000256" key="2">
    <source>
        <dbReference type="ARBA" id="ARBA00023015"/>
    </source>
</evidence>
<dbReference type="Pfam" id="PF03466">
    <property type="entry name" value="LysR_substrate"/>
    <property type="match status" value="1"/>
</dbReference>
<name>A0ABU6NZY8_9BACI</name>
<proteinExistence type="inferred from homology"/>
<evidence type="ECO:0000313" key="6">
    <source>
        <dbReference type="EMBL" id="MED4402601.1"/>
    </source>
</evidence>
<evidence type="ECO:0000256" key="4">
    <source>
        <dbReference type="ARBA" id="ARBA00023163"/>
    </source>
</evidence>
<dbReference type="SUPFAM" id="SSF53850">
    <property type="entry name" value="Periplasmic binding protein-like II"/>
    <property type="match status" value="1"/>
</dbReference>
<dbReference type="InterPro" id="IPR036390">
    <property type="entry name" value="WH_DNA-bd_sf"/>
</dbReference>
<reference evidence="6 7" key="1">
    <citation type="submission" date="2023-03" db="EMBL/GenBank/DDBJ databases">
        <title>Bacillus Genome Sequencing.</title>
        <authorList>
            <person name="Dunlap C."/>
        </authorList>
    </citation>
    <scope>NUCLEOTIDE SEQUENCE [LARGE SCALE GENOMIC DNA]</scope>
    <source>
        <strain evidence="6 7">NRS-1717</strain>
    </source>
</reference>
<dbReference type="CDD" id="cd08442">
    <property type="entry name" value="PBP2_YofA_SoxR_like"/>
    <property type="match status" value="1"/>
</dbReference>